<proteinExistence type="predicted"/>
<feature type="region of interest" description="Disordered" evidence="7">
    <location>
        <begin position="1"/>
        <end position="31"/>
    </location>
</feature>
<feature type="region of interest" description="Disordered" evidence="7">
    <location>
        <begin position="124"/>
        <end position="178"/>
    </location>
</feature>
<feature type="repeat" description="ANK" evidence="6">
    <location>
        <begin position="333"/>
        <end position="365"/>
    </location>
</feature>
<evidence type="ECO:0000256" key="3">
    <source>
        <dbReference type="ARBA" id="ARBA00023043"/>
    </source>
</evidence>
<organism evidence="9 10">
    <name type="scientific">Phrynosoma platyrhinos</name>
    <name type="common">Desert horned lizard</name>
    <dbReference type="NCBI Taxonomy" id="52577"/>
    <lineage>
        <taxon>Eukaryota</taxon>
        <taxon>Metazoa</taxon>
        <taxon>Chordata</taxon>
        <taxon>Craniata</taxon>
        <taxon>Vertebrata</taxon>
        <taxon>Euteleostomi</taxon>
        <taxon>Lepidosauria</taxon>
        <taxon>Squamata</taxon>
        <taxon>Bifurcata</taxon>
        <taxon>Unidentata</taxon>
        <taxon>Episquamata</taxon>
        <taxon>Toxicofera</taxon>
        <taxon>Iguania</taxon>
        <taxon>Phrynosomatidae</taxon>
        <taxon>Phrynosomatinae</taxon>
        <taxon>Phrynosoma</taxon>
    </lineage>
</organism>
<dbReference type="InterPro" id="IPR047571">
    <property type="entry name" value="OCA"/>
</dbReference>
<reference evidence="9 10" key="1">
    <citation type="journal article" date="2022" name="Gigascience">
        <title>A chromosome-level genome assembly and annotation of the desert horned lizard, Phrynosoma platyrhinos, provides insight into chromosomal rearrangements among reptiles.</title>
        <authorList>
            <person name="Koochekian N."/>
            <person name="Ascanio A."/>
            <person name="Farleigh K."/>
            <person name="Card D.C."/>
            <person name="Schield D.R."/>
            <person name="Castoe T.A."/>
            <person name="Jezkova T."/>
        </authorList>
    </citation>
    <scope>NUCLEOTIDE SEQUENCE [LARGE SCALE GENOMIC DNA]</scope>
    <source>
        <strain evidence="9">NK-2021</strain>
    </source>
</reference>
<dbReference type="PROSITE" id="PS50088">
    <property type="entry name" value="ANK_REPEAT"/>
    <property type="match status" value="1"/>
</dbReference>
<evidence type="ECO:0000256" key="5">
    <source>
        <dbReference type="ARBA" id="ARBA00023163"/>
    </source>
</evidence>
<evidence type="ECO:0000256" key="1">
    <source>
        <dbReference type="ARBA" id="ARBA00022737"/>
    </source>
</evidence>
<sequence>MPRHNPCATEVYGDAGDQGSPIPGETASPQSYFQYSPSLPASGLTEFSGVDSASRGLMPAVSSQKQYVGVRVKMPVRELLRRIRLSKGIDANDAKKRHHTQAALKSVEELDILVEVLQEDLNKSQSSMLSRTNGQGPSPEHHLPWKEGIGNPPSENSWEPIRFQPHSSSPSSGALLHPYVDNRHGVNCGMMQPFPNPCNSFQNSCQEERCWERDGAVRHSGESFQGFAKDNPPGSFGSELLDDHTTAMNDGRLQRPSVGSFMRRHTSAITFFQFQLHREETRLRNIPVEKLLAPDSHGNKLLHVAVMQGRRALAYALAWRFAHLRKIDEKDAAKQTALHIAARKNHHLIVGDLAALGANVNARDISGKTPLHLCAEKGLTPLQGAALAHATLAKDLENQDLSLEIRKALTLRKDQISRGIHCLMEMGADPWVQTDHGYDDLRILGFASFPVLIVPKWVLLQSALAVICYAKAAYKLSDSHSDACPFLFSQGTKSSDQASCYFAKVHEDKELMSLFQICRPRWPEDFGSLQGRDTGALQYLEAEEIDAPTISFSSILGHFLESAM</sequence>
<protein>
    <recommendedName>
        <fullName evidence="8">OCA domain-containing protein</fullName>
    </recommendedName>
</protein>
<name>A0ABQ7T189_PHRPL</name>
<dbReference type="SMART" id="SM00248">
    <property type="entry name" value="ANK"/>
    <property type="match status" value="2"/>
</dbReference>
<evidence type="ECO:0000259" key="8">
    <source>
        <dbReference type="PROSITE" id="PS52003"/>
    </source>
</evidence>
<dbReference type="Pfam" id="PF12796">
    <property type="entry name" value="Ank_2"/>
    <property type="match status" value="1"/>
</dbReference>
<gene>
    <name evidence="9" type="ORF">JD844_031524</name>
</gene>
<keyword evidence="1" id="KW-0677">Repeat</keyword>
<dbReference type="SUPFAM" id="SSF48403">
    <property type="entry name" value="Ankyrin repeat"/>
    <property type="match status" value="1"/>
</dbReference>
<keyword evidence="10" id="KW-1185">Reference proteome</keyword>
<dbReference type="Proteomes" id="UP000826234">
    <property type="component" value="Unassembled WGS sequence"/>
</dbReference>
<dbReference type="PROSITE" id="PS50297">
    <property type="entry name" value="ANK_REP_REGION"/>
    <property type="match status" value="1"/>
</dbReference>
<dbReference type="InterPro" id="IPR036770">
    <property type="entry name" value="Ankyrin_rpt-contain_sf"/>
</dbReference>
<accession>A0ABQ7T189</accession>
<dbReference type="PANTHER" id="PTHR24124">
    <property type="entry name" value="ANKYRIN REPEAT FAMILY A"/>
    <property type="match status" value="1"/>
</dbReference>
<evidence type="ECO:0000256" key="4">
    <source>
        <dbReference type="ARBA" id="ARBA00023159"/>
    </source>
</evidence>
<feature type="compositionally biased region" description="Polar residues" evidence="7">
    <location>
        <begin position="124"/>
        <end position="136"/>
    </location>
</feature>
<evidence type="ECO:0000256" key="2">
    <source>
        <dbReference type="ARBA" id="ARBA00023015"/>
    </source>
</evidence>
<keyword evidence="4" id="KW-0010">Activator</keyword>
<dbReference type="PROSITE" id="PS52003">
    <property type="entry name" value="OCA"/>
    <property type="match status" value="1"/>
</dbReference>
<dbReference type="Gene3D" id="1.25.40.20">
    <property type="entry name" value="Ankyrin repeat-containing domain"/>
    <property type="match status" value="1"/>
</dbReference>
<evidence type="ECO:0000313" key="10">
    <source>
        <dbReference type="Proteomes" id="UP000826234"/>
    </source>
</evidence>
<comment type="caution">
    <text evidence="9">The sequence shown here is derived from an EMBL/GenBank/DDBJ whole genome shotgun (WGS) entry which is preliminary data.</text>
</comment>
<evidence type="ECO:0000256" key="7">
    <source>
        <dbReference type="SAM" id="MobiDB-lite"/>
    </source>
</evidence>
<keyword evidence="5" id="KW-0804">Transcription</keyword>
<keyword evidence="3 6" id="KW-0040">ANK repeat</keyword>
<dbReference type="EMBL" id="JAIPUX010003283">
    <property type="protein sequence ID" value="KAH0623316.1"/>
    <property type="molecule type" value="Genomic_DNA"/>
</dbReference>
<evidence type="ECO:0000313" key="9">
    <source>
        <dbReference type="EMBL" id="KAH0623316.1"/>
    </source>
</evidence>
<keyword evidence="2" id="KW-0805">Transcription regulation</keyword>
<dbReference type="PANTHER" id="PTHR24124:SF8">
    <property type="entry name" value="OCA DOMAIN-CONTAINING PROTEIN"/>
    <property type="match status" value="1"/>
</dbReference>
<evidence type="ECO:0000256" key="6">
    <source>
        <dbReference type="PROSITE-ProRule" id="PRU00023"/>
    </source>
</evidence>
<dbReference type="InterPro" id="IPR002110">
    <property type="entry name" value="Ankyrin_rpt"/>
</dbReference>
<feature type="domain" description="OCA" evidence="8">
    <location>
        <begin position="64"/>
        <end position="86"/>
    </location>
</feature>